<keyword evidence="4 11" id="KW-0812">Transmembrane</keyword>
<dbReference type="CDD" id="cd00513">
    <property type="entry name" value="Ribosomal_L32_L32e"/>
    <property type="match status" value="1"/>
</dbReference>
<dbReference type="Pfam" id="PF25539">
    <property type="entry name" value="Bestrophin_2"/>
    <property type="match status" value="1"/>
</dbReference>
<organism evidence="12 13">
    <name type="scientific">Cercospora zeae-maydis SCOH1-5</name>
    <dbReference type="NCBI Taxonomy" id="717836"/>
    <lineage>
        <taxon>Eukaryota</taxon>
        <taxon>Fungi</taxon>
        <taxon>Dikarya</taxon>
        <taxon>Ascomycota</taxon>
        <taxon>Pezizomycotina</taxon>
        <taxon>Dothideomycetes</taxon>
        <taxon>Dothideomycetidae</taxon>
        <taxon>Mycosphaerellales</taxon>
        <taxon>Mycosphaerellaceae</taxon>
        <taxon>Cercospora</taxon>
    </lineage>
</organism>
<evidence type="ECO:0000256" key="5">
    <source>
        <dbReference type="ARBA" id="ARBA00022980"/>
    </source>
</evidence>
<evidence type="ECO:0000256" key="9">
    <source>
        <dbReference type="ARBA" id="ARBA00023274"/>
    </source>
</evidence>
<evidence type="ECO:0000256" key="7">
    <source>
        <dbReference type="ARBA" id="ARBA00023065"/>
    </source>
</evidence>
<keyword evidence="9" id="KW-0687">Ribonucleoprotein</keyword>
<name>A0A6A6FT71_9PEZI</name>
<evidence type="ECO:0000313" key="13">
    <source>
        <dbReference type="Proteomes" id="UP000799539"/>
    </source>
</evidence>
<keyword evidence="8 11" id="KW-0472">Membrane</keyword>
<dbReference type="InterPro" id="IPR044669">
    <property type="entry name" value="YneE/VCCN1/2-like"/>
</dbReference>
<dbReference type="GO" id="GO:0005254">
    <property type="term" value="F:chloride channel activity"/>
    <property type="evidence" value="ECO:0007669"/>
    <property type="project" value="InterPro"/>
</dbReference>
<dbReference type="GO" id="GO:0003735">
    <property type="term" value="F:structural constituent of ribosome"/>
    <property type="evidence" value="ECO:0007669"/>
    <property type="project" value="InterPro"/>
</dbReference>
<keyword evidence="13" id="KW-1185">Reference proteome</keyword>
<gene>
    <name evidence="12" type="ORF">CERZMDRAFT_104762</name>
</gene>
<dbReference type="PROSITE" id="PS00580">
    <property type="entry name" value="RIBOSOMAL_L32E"/>
    <property type="match status" value="1"/>
</dbReference>
<evidence type="ECO:0000256" key="11">
    <source>
        <dbReference type="SAM" id="Phobius"/>
    </source>
</evidence>
<keyword evidence="6 11" id="KW-1133">Transmembrane helix</keyword>
<keyword evidence="5" id="KW-0689">Ribosomal protein</keyword>
<dbReference type="GO" id="GO:0005840">
    <property type="term" value="C:ribosome"/>
    <property type="evidence" value="ECO:0007669"/>
    <property type="project" value="UniProtKB-KW"/>
</dbReference>
<evidence type="ECO:0000313" key="12">
    <source>
        <dbReference type="EMBL" id="KAF2216504.1"/>
    </source>
</evidence>
<dbReference type="InterPro" id="IPR018263">
    <property type="entry name" value="Ribosomal_eL32_CS"/>
</dbReference>
<feature type="transmembrane region" description="Helical" evidence="11">
    <location>
        <begin position="266"/>
        <end position="287"/>
    </location>
</feature>
<evidence type="ECO:0000256" key="6">
    <source>
        <dbReference type="ARBA" id="ARBA00022989"/>
    </source>
</evidence>
<dbReference type="GO" id="GO:0006412">
    <property type="term" value="P:translation"/>
    <property type="evidence" value="ECO:0007669"/>
    <property type="project" value="InterPro"/>
</dbReference>
<dbReference type="Pfam" id="PF01655">
    <property type="entry name" value="Ribosomal_L32e"/>
    <property type="match status" value="1"/>
</dbReference>
<sequence>MATNGRLRGTRRHIDTPRTPTFPNYHSSRKKPRRWPLVIRFIKGAIHLDIALPIALHAIIAALVCYWDAMKDGNLGIPSATVPSLSIVVGLMLVFRNSTSYDRFWQGNQLFTTIETNIRNLTRSFLACSYKAAGAPPTEAERADTERTVRLLLAMIYAAKNSLRAEWGQEIPFLLPRTEVDRHRRESVSVYKPEYDELLPPGTKGHEEAGLALILQLSVQVESYIKRAHDRGWFHSPQASQLTVQLNSLVAAFGTMQTIHLTPLPVAYLIHTRQVLALFCAVLPFALVKEMGWWSILLVSIVSFTLYGIEAIGAQLEDPFGYDRNDIKVDAIVEDLRVETMVMLENWKRGGDMFPLPAVAQHREIMVAAKKHVPIVKKHTKRFNRHQSDRFMRVDPSWRKPKGIDNRVRRRFKGQAAMPKIGYGSNIKTRHMMPSGHKAFLVNNTRDLDLLLMHNKTYAAEIAHAVSSRKRIEIVARAKQLGVKVTNGKAKITTES</sequence>
<evidence type="ECO:0000256" key="3">
    <source>
        <dbReference type="ARBA" id="ARBA00022448"/>
    </source>
</evidence>
<dbReference type="PANTHER" id="PTHR33281">
    <property type="entry name" value="UPF0187 PROTEIN YNEE"/>
    <property type="match status" value="1"/>
</dbReference>
<comment type="subcellular location">
    <subcellularLocation>
        <location evidence="1">Membrane</location>
        <topology evidence="1">Multi-pass membrane protein</topology>
    </subcellularLocation>
</comment>
<feature type="transmembrane region" description="Helical" evidence="11">
    <location>
        <begin position="75"/>
        <end position="95"/>
    </location>
</feature>
<evidence type="ECO:0000256" key="8">
    <source>
        <dbReference type="ARBA" id="ARBA00023136"/>
    </source>
</evidence>
<evidence type="ECO:0000256" key="4">
    <source>
        <dbReference type="ARBA" id="ARBA00022692"/>
    </source>
</evidence>
<dbReference type="OrthoDB" id="1368at2759"/>
<evidence type="ECO:0000256" key="2">
    <source>
        <dbReference type="ARBA" id="ARBA00008431"/>
    </source>
</evidence>
<dbReference type="InterPro" id="IPR001515">
    <property type="entry name" value="Ribosomal_eL32"/>
</dbReference>
<evidence type="ECO:0008006" key="14">
    <source>
        <dbReference type="Google" id="ProtNLM"/>
    </source>
</evidence>
<protein>
    <recommendedName>
        <fullName evidence="14">60S ribosomal protein L32</fullName>
    </recommendedName>
</protein>
<dbReference type="InterPro" id="IPR036351">
    <property type="entry name" value="Ribosomal_eL32_sf"/>
</dbReference>
<dbReference type="PANTHER" id="PTHR33281:SF16">
    <property type="match status" value="1"/>
</dbReference>
<proteinExistence type="inferred from homology"/>
<dbReference type="GO" id="GO:0016020">
    <property type="term" value="C:membrane"/>
    <property type="evidence" value="ECO:0007669"/>
    <property type="project" value="UniProtKB-SubCell"/>
</dbReference>
<dbReference type="Proteomes" id="UP000799539">
    <property type="component" value="Unassembled WGS sequence"/>
</dbReference>
<evidence type="ECO:0000256" key="10">
    <source>
        <dbReference type="SAM" id="MobiDB-lite"/>
    </source>
</evidence>
<accession>A0A6A6FT71</accession>
<dbReference type="EMBL" id="ML992664">
    <property type="protein sequence ID" value="KAF2216504.1"/>
    <property type="molecule type" value="Genomic_DNA"/>
</dbReference>
<dbReference type="AlphaFoldDB" id="A0A6A6FT71"/>
<feature type="region of interest" description="Disordered" evidence="10">
    <location>
        <begin position="1"/>
        <end position="29"/>
    </location>
</feature>
<keyword evidence="7" id="KW-0406">Ion transport</keyword>
<dbReference type="GO" id="GO:1990904">
    <property type="term" value="C:ribonucleoprotein complex"/>
    <property type="evidence" value="ECO:0007669"/>
    <property type="project" value="UniProtKB-KW"/>
</dbReference>
<reference evidence="12" key="1">
    <citation type="journal article" date="2020" name="Stud. Mycol.">
        <title>101 Dothideomycetes genomes: a test case for predicting lifestyles and emergence of pathogens.</title>
        <authorList>
            <person name="Haridas S."/>
            <person name="Albert R."/>
            <person name="Binder M."/>
            <person name="Bloem J."/>
            <person name="Labutti K."/>
            <person name="Salamov A."/>
            <person name="Andreopoulos B."/>
            <person name="Baker S."/>
            <person name="Barry K."/>
            <person name="Bills G."/>
            <person name="Bluhm B."/>
            <person name="Cannon C."/>
            <person name="Castanera R."/>
            <person name="Culley D."/>
            <person name="Daum C."/>
            <person name="Ezra D."/>
            <person name="Gonzalez J."/>
            <person name="Henrissat B."/>
            <person name="Kuo A."/>
            <person name="Liang C."/>
            <person name="Lipzen A."/>
            <person name="Lutzoni F."/>
            <person name="Magnuson J."/>
            <person name="Mondo S."/>
            <person name="Nolan M."/>
            <person name="Ohm R."/>
            <person name="Pangilinan J."/>
            <person name="Park H.-J."/>
            <person name="Ramirez L."/>
            <person name="Alfaro M."/>
            <person name="Sun H."/>
            <person name="Tritt A."/>
            <person name="Yoshinaga Y."/>
            <person name="Zwiers L.-H."/>
            <person name="Turgeon B."/>
            <person name="Goodwin S."/>
            <person name="Spatafora J."/>
            <person name="Crous P."/>
            <person name="Grigoriev I."/>
        </authorList>
    </citation>
    <scope>NUCLEOTIDE SEQUENCE</scope>
    <source>
        <strain evidence="12">SCOH1-5</strain>
    </source>
</reference>
<dbReference type="SMART" id="SM01393">
    <property type="entry name" value="Ribosomal_L32e"/>
    <property type="match status" value="1"/>
</dbReference>
<evidence type="ECO:0000256" key="1">
    <source>
        <dbReference type="ARBA" id="ARBA00004141"/>
    </source>
</evidence>
<dbReference type="SUPFAM" id="SSF52042">
    <property type="entry name" value="Ribosomal protein L32e"/>
    <property type="match status" value="1"/>
</dbReference>
<feature type="transmembrane region" description="Helical" evidence="11">
    <location>
        <begin position="50"/>
        <end position="69"/>
    </location>
</feature>
<keyword evidence="3" id="KW-0813">Transport</keyword>
<comment type="similarity">
    <text evidence="2">Belongs to the eukaryotic ribosomal protein eL32 family.</text>
</comment>